<dbReference type="Proteomes" id="UP001500604">
    <property type="component" value="Unassembled WGS sequence"/>
</dbReference>
<sequence length="61" mass="6996">MDDDKPTDQPEQQPVVELSSQELSIEQPEEIIDAVHEDDIWADPRFEAFNDPVFSPAPMKK</sequence>
<reference evidence="3" key="1">
    <citation type="journal article" date="2019" name="Int. J. Syst. Evol. Microbiol.">
        <title>The Global Catalogue of Microorganisms (GCM) 10K type strain sequencing project: providing services to taxonomists for standard genome sequencing and annotation.</title>
        <authorList>
            <consortium name="The Broad Institute Genomics Platform"/>
            <consortium name="The Broad Institute Genome Sequencing Center for Infectious Disease"/>
            <person name="Wu L."/>
            <person name="Ma J."/>
        </authorList>
    </citation>
    <scope>NUCLEOTIDE SEQUENCE [LARGE SCALE GENOMIC DNA]</scope>
    <source>
        <strain evidence="3">JCM 17805</strain>
    </source>
</reference>
<proteinExistence type="predicted"/>
<feature type="region of interest" description="Disordered" evidence="1">
    <location>
        <begin position="1"/>
        <end position="23"/>
    </location>
</feature>
<evidence type="ECO:0000313" key="2">
    <source>
        <dbReference type="EMBL" id="GAA4649806.1"/>
    </source>
</evidence>
<protein>
    <submittedName>
        <fullName evidence="2">Uncharacterized protein</fullName>
    </submittedName>
</protein>
<dbReference type="EMBL" id="BAABFL010000313">
    <property type="protein sequence ID" value="GAA4649806.1"/>
    <property type="molecule type" value="Genomic_DNA"/>
</dbReference>
<evidence type="ECO:0000313" key="3">
    <source>
        <dbReference type="Proteomes" id="UP001500604"/>
    </source>
</evidence>
<gene>
    <name evidence="2" type="ORF">GCM10023116_20870</name>
</gene>
<dbReference type="RefSeq" id="WP_345195808.1">
    <property type="nucleotide sequence ID" value="NZ_BAABFL010000313.1"/>
</dbReference>
<evidence type="ECO:0000256" key="1">
    <source>
        <dbReference type="SAM" id="MobiDB-lite"/>
    </source>
</evidence>
<keyword evidence="3" id="KW-1185">Reference proteome</keyword>
<organism evidence="2 3">
    <name type="scientific">Kistimonas scapharcae</name>
    <dbReference type="NCBI Taxonomy" id="1036133"/>
    <lineage>
        <taxon>Bacteria</taxon>
        <taxon>Pseudomonadati</taxon>
        <taxon>Pseudomonadota</taxon>
        <taxon>Gammaproteobacteria</taxon>
        <taxon>Oceanospirillales</taxon>
        <taxon>Endozoicomonadaceae</taxon>
        <taxon>Kistimonas</taxon>
    </lineage>
</organism>
<name>A0ABP8V3I7_9GAMM</name>
<accession>A0ABP8V3I7</accession>
<comment type="caution">
    <text evidence="2">The sequence shown here is derived from an EMBL/GenBank/DDBJ whole genome shotgun (WGS) entry which is preliminary data.</text>
</comment>